<gene>
    <name evidence="1" type="ORF">RHMOL_Rhmol01G0175900</name>
</gene>
<accession>A0ACC0Q327</accession>
<dbReference type="Proteomes" id="UP001062846">
    <property type="component" value="Chromosome 1"/>
</dbReference>
<comment type="caution">
    <text evidence="1">The sequence shown here is derived from an EMBL/GenBank/DDBJ whole genome shotgun (WGS) entry which is preliminary data.</text>
</comment>
<reference evidence="1" key="1">
    <citation type="submission" date="2022-02" db="EMBL/GenBank/DDBJ databases">
        <title>Plant Genome Project.</title>
        <authorList>
            <person name="Zhang R.-G."/>
        </authorList>
    </citation>
    <scope>NUCLEOTIDE SEQUENCE</scope>
    <source>
        <strain evidence="1">AT1</strain>
    </source>
</reference>
<keyword evidence="2" id="KW-1185">Reference proteome</keyword>
<protein>
    <submittedName>
        <fullName evidence="1">Uncharacterized protein</fullName>
    </submittedName>
</protein>
<evidence type="ECO:0000313" key="2">
    <source>
        <dbReference type="Proteomes" id="UP001062846"/>
    </source>
</evidence>
<dbReference type="EMBL" id="CM046388">
    <property type="protein sequence ID" value="KAI8572145.1"/>
    <property type="molecule type" value="Genomic_DNA"/>
</dbReference>
<evidence type="ECO:0000313" key="1">
    <source>
        <dbReference type="EMBL" id="KAI8572145.1"/>
    </source>
</evidence>
<organism evidence="1 2">
    <name type="scientific">Rhododendron molle</name>
    <name type="common">Chinese azalea</name>
    <name type="synonym">Azalea mollis</name>
    <dbReference type="NCBI Taxonomy" id="49168"/>
    <lineage>
        <taxon>Eukaryota</taxon>
        <taxon>Viridiplantae</taxon>
        <taxon>Streptophyta</taxon>
        <taxon>Embryophyta</taxon>
        <taxon>Tracheophyta</taxon>
        <taxon>Spermatophyta</taxon>
        <taxon>Magnoliopsida</taxon>
        <taxon>eudicotyledons</taxon>
        <taxon>Gunneridae</taxon>
        <taxon>Pentapetalae</taxon>
        <taxon>asterids</taxon>
        <taxon>Ericales</taxon>
        <taxon>Ericaceae</taxon>
        <taxon>Ericoideae</taxon>
        <taxon>Rhodoreae</taxon>
        <taxon>Rhododendron</taxon>
    </lineage>
</organism>
<proteinExistence type="predicted"/>
<name>A0ACC0Q327_RHOML</name>
<sequence length="620" mass="70288">MGVGGHFWDLLKPYARAEDFDFLRNKRVAVDLSFWIVQHETAIRAHARNPHLRLTFFRTINLFSKFGAYPVFVVDGTPSPLKSQARIARFFRASGLDLSSLPVPEEGVSVERNPAFLKCVRACVELLELLGMPILKAKGEAEGLCAQLNGEGQVDACITADSDAFLFGAHCVVKLIRPNSKEPLECYRISDVEAGLGLKRKHLIAISLLVGNDHDLNGVKGIGLDTALRFVKCFSEDEILTRFDLLNWLSEIGRGEALQFKGGVRSFDDAFPSLHEYSPKKKSPHCSFCGHPGSKRAHLKLACKFCSSSTSEACRQKPVGFNCHCGSCDLERRDKEQKKKAYWQTKVCQKISMEQNFPNLEIIEMYLSNNHCDFPADGCPNLSWETPKTELLVDYLSFHQQWEPSYIRQRMLPMLSTIFLREMASNPNKDLLYDQYEFHSIQRLKIRYGHRFFLVKWKKCVPAMDTTIYTVDPKDSEIQMETSEHSESADPLNEVDAPQICLDDGCWFLATDENMELVKAAFPEKVDRFLKEKELKEMKSRRKKYSTESGGTPQNSESPKTRNLQLSITEFYRSTKMLSQAKRGKNLAENLEDGIGSSDGKRKGVSPKLSKSARRCLLFG</sequence>